<keyword evidence="1" id="KW-0732">Signal</keyword>
<feature type="signal peptide" evidence="1">
    <location>
        <begin position="1"/>
        <end position="24"/>
    </location>
</feature>
<dbReference type="RefSeq" id="WP_166272752.1">
    <property type="nucleotide sequence ID" value="NZ_JAAFGS010000001.1"/>
</dbReference>
<name>A0ABX0F233_9BACL</name>
<accession>A0ABX0F233</accession>
<dbReference type="Proteomes" id="UP000800303">
    <property type="component" value="Unassembled WGS sequence"/>
</dbReference>
<keyword evidence="3" id="KW-1185">Reference proteome</keyword>
<dbReference type="PROSITE" id="PS51257">
    <property type="entry name" value="PROKAR_LIPOPROTEIN"/>
    <property type="match status" value="1"/>
</dbReference>
<evidence type="ECO:0000313" key="2">
    <source>
        <dbReference type="EMBL" id="NGZ74500.1"/>
    </source>
</evidence>
<proteinExistence type="predicted"/>
<protein>
    <recommendedName>
        <fullName evidence="4">Lipoprotein</fullName>
    </recommendedName>
</protein>
<dbReference type="EMBL" id="JAAFGS010000001">
    <property type="protein sequence ID" value="NGZ74500.1"/>
    <property type="molecule type" value="Genomic_DNA"/>
</dbReference>
<sequence>MDNAKSFMMLAAVFLLFIGACTYAAEVARTIDEGTSLVYGLNAEEVRKVKTVLDAPGEEVYSGAQVVHMIRNIAEGGADIEVEGRLYVCTMDYETLDPAQIGLQHKYRASYQRDAYGNLNKIVFRG</sequence>
<organism evidence="2 3">
    <name type="scientific">Saccharibacillus alkalitolerans</name>
    <dbReference type="NCBI Taxonomy" id="2705290"/>
    <lineage>
        <taxon>Bacteria</taxon>
        <taxon>Bacillati</taxon>
        <taxon>Bacillota</taxon>
        <taxon>Bacilli</taxon>
        <taxon>Bacillales</taxon>
        <taxon>Paenibacillaceae</taxon>
        <taxon>Saccharibacillus</taxon>
    </lineage>
</organism>
<reference evidence="2 3" key="1">
    <citation type="submission" date="2020-01" db="EMBL/GenBank/DDBJ databases">
        <title>Polyphasic characterisation and genomic insights into a novel alkali tolerant bacterium VR-M41.</title>
        <authorList>
            <person name="Vemuluri V.R."/>
        </authorList>
    </citation>
    <scope>NUCLEOTIDE SEQUENCE [LARGE SCALE GENOMIC DNA]</scope>
    <source>
        <strain evidence="2 3">VR-M41</strain>
    </source>
</reference>
<gene>
    <name evidence="2" type="ORF">GYN08_04160</name>
</gene>
<evidence type="ECO:0008006" key="4">
    <source>
        <dbReference type="Google" id="ProtNLM"/>
    </source>
</evidence>
<comment type="caution">
    <text evidence="2">The sequence shown here is derived from an EMBL/GenBank/DDBJ whole genome shotgun (WGS) entry which is preliminary data.</text>
</comment>
<evidence type="ECO:0000313" key="3">
    <source>
        <dbReference type="Proteomes" id="UP000800303"/>
    </source>
</evidence>
<evidence type="ECO:0000256" key="1">
    <source>
        <dbReference type="SAM" id="SignalP"/>
    </source>
</evidence>
<feature type="chain" id="PRO_5047346747" description="Lipoprotein" evidence="1">
    <location>
        <begin position="25"/>
        <end position="126"/>
    </location>
</feature>